<feature type="compositionally biased region" description="Low complexity" evidence="2">
    <location>
        <begin position="1553"/>
        <end position="1564"/>
    </location>
</feature>
<feature type="compositionally biased region" description="Low complexity" evidence="2">
    <location>
        <begin position="1139"/>
        <end position="1152"/>
    </location>
</feature>
<feature type="region of interest" description="Disordered" evidence="2">
    <location>
        <begin position="2027"/>
        <end position="2054"/>
    </location>
</feature>
<feature type="region of interest" description="Disordered" evidence="2">
    <location>
        <begin position="948"/>
        <end position="983"/>
    </location>
</feature>
<dbReference type="OrthoDB" id="10258692at2759"/>
<feature type="compositionally biased region" description="Polar residues" evidence="2">
    <location>
        <begin position="166"/>
        <end position="182"/>
    </location>
</feature>
<keyword evidence="5" id="KW-1185">Reference proteome</keyword>
<feature type="compositionally biased region" description="Polar residues" evidence="2">
    <location>
        <begin position="1508"/>
        <end position="1531"/>
    </location>
</feature>
<feature type="compositionally biased region" description="Low complexity" evidence="2">
    <location>
        <begin position="1"/>
        <end position="11"/>
    </location>
</feature>
<dbReference type="GO" id="GO:0006357">
    <property type="term" value="P:regulation of transcription by RNA polymerase II"/>
    <property type="evidence" value="ECO:0007669"/>
    <property type="project" value="TreeGrafter"/>
</dbReference>
<feature type="compositionally biased region" description="Polar residues" evidence="2">
    <location>
        <begin position="1632"/>
        <end position="1653"/>
    </location>
</feature>
<feature type="compositionally biased region" description="Polar residues" evidence="2">
    <location>
        <begin position="455"/>
        <end position="465"/>
    </location>
</feature>
<keyword evidence="1" id="KW-0175">Coiled coil</keyword>
<dbReference type="Gene3D" id="1.10.10.60">
    <property type="entry name" value="Homeodomain-like"/>
    <property type="match status" value="1"/>
</dbReference>
<dbReference type="CDD" id="cd00167">
    <property type="entry name" value="SANT"/>
    <property type="match status" value="1"/>
</dbReference>
<dbReference type="GO" id="GO:0000785">
    <property type="term" value="C:chromatin"/>
    <property type="evidence" value="ECO:0007669"/>
    <property type="project" value="TreeGrafter"/>
</dbReference>
<feature type="compositionally biased region" description="Basic and acidic residues" evidence="2">
    <location>
        <begin position="122"/>
        <end position="142"/>
    </location>
</feature>
<comment type="caution">
    <text evidence="4">The sequence shown here is derived from an EMBL/GenBank/DDBJ whole genome shotgun (WGS) entry which is preliminary data.</text>
</comment>
<evidence type="ECO:0000313" key="5">
    <source>
        <dbReference type="Proteomes" id="UP001165121"/>
    </source>
</evidence>
<dbReference type="SUPFAM" id="SSF46689">
    <property type="entry name" value="Homeodomain-like"/>
    <property type="match status" value="2"/>
</dbReference>
<protein>
    <submittedName>
        <fullName evidence="4">Unnamed protein product</fullName>
    </submittedName>
</protein>
<feature type="compositionally biased region" description="Polar residues" evidence="2">
    <location>
        <begin position="561"/>
        <end position="571"/>
    </location>
</feature>
<evidence type="ECO:0000256" key="1">
    <source>
        <dbReference type="SAM" id="Coils"/>
    </source>
</evidence>
<feature type="region of interest" description="Disordered" evidence="2">
    <location>
        <begin position="2188"/>
        <end position="2339"/>
    </location>
</feature>
<name>A0A9W7CM92_9STRA</name>
<feature type="region of interest" description="Disordered" evidence="2">
    <location>
        <begin position="2078"/>
        <end position="2158"/>
    </location>
</feature>
<feature type="compositionally biased region" description="Basic and acidic residues" evidence="2">
    <location>
        <begin position="2195"/>
        <end position="2212"/>
    </location>
</feature>
<feature type="compositionally biased region" description="Basic and acidic residues" evidence="2">
    <location>
        <begin position="636"/>
        <end position="648"/>
    </location>
</feature>
<dbReference type="GO" id="GO:0032991">
    <property type="term" value="C:protein-containing complex"/>
    <property type="evidence" value="ECO:0007669"/>
    <property type="project" value="UniProtKB-ARBA"/>
</dbReference>
<feature type="compositionally biased region" description="Low complexity" evidence="2">
    <location>
        <begin position="2583"/>
        <end position="2598"/>
    </location>
</feature>
<feature type="region of interest" description="Disordered" evidence="2">
    <location>
        <begin position="245"/>
        <end position="278"/>
    </location>
</feature>
<sequence length="2607" mass="284216">MNKQSEPSGSAEEGEEKPEEGHVTTSERSIGSRSPSDTGSTDRDMICTTDMSLKRTVDVSARPPRPGAESCRREASSPIASDGYRSPVDRKEQYSGETASSTGEYNTLAKPRPDDEMSDLEPDARSRPRTESREVDRREPKGRAYAPPTADGDDLAERKPRADSMDGTTSVVVDTEGQQTCFGDTVSMDAWEDENLTKQTTEGMRTDGPVGNTMSTAKESFSITKDESGCSATAESLVDASLDAAEMSSPAPVQGEAEKKRVPVMENKGQSTKTSGLSVNQELLKTSIERKIAVSAAPECTVPDFEESKVADPEKVDEQNLMDATEADKRPTQNDDVDMAEAAFSDQLCSSSREVPVSDVEMKSTGNEAEQRSVQELSSDDAPSSSLSYTTRHESMHVDESAIVTLAVQPKDAISEVKEIEEGEMVMSPSEKDSLKSHIKAPSNDYLKSGENKNDGSSSKFPEQTQEGKRAEAAARTPSTLHGLGTGRHKRKLERSRTDPTDSNKPRSTSFSSFVLPDSSRHEEGAREENKLSSRAETEILLTSAQSKKQDMGFNQREEASTSTQRYSLSRSGRPALDRRASFSALPERSHYSLDSRLSPSSMGYADGSKTSRANVSLSNKSSPPKPSFATSDSNVEGRRRGLHDDLKKEEAVRRELLRAGSVDTMMDRSIQRAFPGTERVQALKESSTSATNSPSRRSVSNLRDSLMAEEPALPDIPLPSGAIRGSSSPTLLGEGTPTKRHRPRLGWGQGLVAPSPPQPTKRPRIGWGQGLMQQNDDSSREKEDAVVASEEGDAFIDVTHPSPAKTEETNVTAQLSEVHMEVPITNPTVADKSNATNILVVEEKTRVIPTPEKEKSPLAASVKGASTPVKNETEANNDPPSIEGDCVDVQDTAPAKPSKEEILSTIDVLDADIAGVKKQIKALTRTIASAEIQQEPVSKSVDKMIMSGDGPSSAIATTKPSSSGIEDSPNYPTNTSSVSPRQELLSSPVKVAVDSRFVELLAGVFSDNLRKTNAANEQLPKRIEHGQLATKIYHQPSDYSFYQENIDRGLAMSEQVRLKVRKRNRARHDYMKKLARDYVDLKKSWKLGVKKMEKDRKRQDKLRLKQLQKQKLKSMGESGPIRTTNTNHQSPHVQQLVAAEKAAEAAGSEGAVRTSSRLTNNSSGDLDNNDLEKIEQAKAQALIDQEVRKKRLKNALSTIIPDMLITPAERQQRYFTRFVNGQSCMADGLVTDWKLKEKAEMKVNPWNDLEKCIYMDKFLQFPKNFPRISAFLKNKTTGDVIAFYYRTKKVADYKALLREQQLRRRGAGSKNTWSCWNLSACAAICLGVQFPEHVAKLLLHPSNFRSHQASDNVLNSAGAQRLLRGSASKVDGNADTPQSIEETGSGTTGVLSALELVSGSDHTPCVRSSMPEVGVHLDDIVSSGDSDTSDEEKFNLYTQQLEQFIAGQQRPFLVDYTSLLSDNSYSTGYEVSTLSIEERLKKYPTPSKELESATNGAATGNSASAAPQNPTFAKVKQQSHVAGPSGTSKNGGPHLTKKELKQQRKMKKMHDGTGAAVTTPTAALSSSQSVGNTGGEKNGNHSRKKGSSSSSVPPSASSSSRTTPRISIPGDDKPPQGGKKTSRSGGGTPASRRSSQQPNATNVSPKTTLVTSSSTITGFVSVSAPTLGSVRKGAGGSTTPHANAKSSPSANAIGSSNGNPAVPAKRVQYGKDWATLTENIPTKTAAQIKNYYQNYKNRLNLQDILKRRIENAATSGTAKGASHPVAVTANASSNMAASPRSAAAGLMSGTLRQMGRPVDLAGGISMGMTSGSMSMSVGDGNMSFQAALSAAQPGMHNVGVLSELSATQFGMQAHQDPQQQQQQSREMMNSNPERYLKLLNMQHQLQFMQLQQQHKSQGMASESTGGGNNNTPYHDEQMNAANAQRLYQFSRQQQQQVQHQVPPQHLSLQALQQLGISTHAQTSSHSQMMQLPIQQQQQARGSYTEMGHAGTMYQSMAQMQTQQHSQAMATATQIGLSSTSAQQYNRSVENSASAADGRGNLGGAPNQIGQHDGSQRSMVAMTMMNNAATANANAIPPTASSCSPHPAPSCSMPMETSRPEDVKSGKTTWQPSPPAAEGAKMQKAGKTTSKASQQDTAPKGREAVAPPAPPPVQPVRSRMSFSSILNESESPREDTPRGNGSMVIRQQESPRITEQQRQEQEQQQREQQQREHQRRGQQQREQQQREQQQREQQQLRLEHARAMPPSSADVALSPVSAPSPTAHLLPRRSSAPAPHNRMGLMSSLLNVPSPERRTSNPGHQSPLMHQQQQMQRQIQTAQYYDPSASNTDSTGSSSRGSMATMVSSIPVSSTVSSAMVRSSPNEKMSTAASMANYTNTSAQMAVALSRSGSGSSTSSAVSANTVKVDPHAQQLQQHHHHQQQQQQQMWNYAPPMRYEEAELLLRAQRAEEEAARAAAAAAAAARALQEAQKARQQALDMAANMARYNSAMQQQQVQQHQQTQHQAQHQAQQQQQVQQYQQLQYQQLQAHQQQMQQQQQQQQHEYHHQHQAQQLHQQQMQHQALHHHLQLMQQQQQRSAVSPSDHLLQQQLHQQQQQQQQPPRGPQPER</sequence>
<feature type="compositionally biased region" description="Low complexity" evidence="2">
    <location>
        <begin position="2307"/>
        <end position="2339"/>
    </location>
</feature>
<feature type="compositionally biased region" description="Polar residues" evidence="2">
    <location>
        <begin position="95"/>
        <end position="105"/>
    </location>
</feature>
<feature type="compositionally biased region" description="Basic and acidic residues" evidence="2">
    <location>
        <begin position="306"/>
        <end position="318"/>
    </location>
</feature>
<dbReference type="InterPro" id="IPR001005">
    <property type="entry name" value="SANT/Myb"/>
</dbReference>
<feature type="compositionally biased region" description="Basic and acidic residues" evidence="2">
    <location>
        <begin position="519"/>
        <end position="538"/>
    </location>
</feature>
<feature type="region of interest" description="Disordered" evidence="2">
    <location>
        <begin position="2536"/>
        <end position="2607"/>
    </location>
</feature>
<feature type="region of interest" description="Disordered" evidence="2">
    <location>
        <begin position="1"/>
        <end position="188"/>
    </location>
</feature>
<feature type="compositionally biased region" description="Low complexity" evidence="2">
    <location>
        <begin position="2078"/>
        <end position="2095"/>
    </location>
</feature>
<dbReference type="Pfam" id="PF00249">
    <property type="entry name" value="Myb_DNA-binding"/>
    <property type="match status" value="1"/>
</dbReference>
<dbReference type="InterPro" id="IPR017884">
    <property type="entry name" value="SANT_dom"/>
</dbReference>
<feature type="region of interest" description="Disordered" evidence="2">
    <location>
        <begin position="850"/>
        <end position="885"/>
    </location>
</feature>
<gene>
    <name evidence="4" type="ORF">Pfra01_000849500</name>
</gene>
<evidence type="ECO:0000259" key="3">
    <source>
        <dbReference type="PROSITE" id="PS51293"/>
    </source>
</evidence>
<feature type="compositionally biased region" description="Polar residues" evidence="2">
    <location>
        <begin position="364"/>
        <end position="376"/>
    </location>
</feature>
<feature type="coiled-coil region" evidence="1">
    <location>
        <begin position="2435"/>
        <end position="2481"/>
    </location>
</feature>
<feature type="coiled-coil region" evidence="1">
    <location>
        <begin position="907"/>
        <end position="934"/>
    </location>
</feature>
<dbReference type="PANTHER" id="PTHR13992:SF39">
    <property type="entry name" value="SMRTER, ISOFORM G"/>
    <property type="match status" value="1"/>
</dbReference>
<feature type="region of interest" description="Disordered" evidence="2">
    <location>
        <begin position="1486"/>
        <end position="1653"/>
    </location>
</feature>
<dbReference type="InterPro" id="IPR051571">
    <property type="entry name" value="N-CoR_corepressor"/>
</dbReference>
<dbReference type="InterPro" id="IPR009057">
    <property type="entry name" value="Homeodomain-like_sf"/>
</dbReference>
<organism evidence="4 5">
    <name type="scientific">Phytophthora fragariaefolia</name>
    <dbReference type="NCBI Taxonomy" id="1490495"/>
    <lineage>
        <taxon>Eukaryota</taxon>
        <taxon>Sar</taxon>
        <taxon>Stramenopiles</taxon>
        <taxon>Oomycota</taxon>
        <taxon>Peronosporomycetes</taxon>
        <taxon>Peronosporales</taxon>
        <taxon>Peronosporaceae</taxon>
        <taxon>Phytophthora</taxon>
    </lineage>
</organism>
<dbReference type="Gene3D" id="1.20.58.1880">
    <property type="match status" value="1"/>
</dbReference>
<feature type="compositionally biased region" description="Polar residues" evidence="2">
    <location>
        <begin position="1122"/>
        <end position="1134"/>
    </location>
</feature>
<dbReference type="GO" id="GO:0005654">
    <property type="term" value="C:nucleoplasm"/>
    <property type="evidence" value="ECO:0007669"/>
    <property type="project" value="UniProtKB-ARBA"/>
</dbReference>
<feature type="compositionally biased region" description="Basic and acidic residues" evidence="2">
    <location>
        <begin position="548"/>
        <end position="560"/>
    </location>
</feature>
<feature type="domain" description="SANT" evidence="3">
    <location>
        <begin position="1245"/>
        <end position="1293"/>
    </location>
</feature>
<feature type="region of interest" description="Disordered" evidence="2">
    <location>
        <begin position="676"/>
        <end position="782"/>
    </location>
</feature>
<feature type="compositionally biased region" description="Basic and acidic residues" evidence="2">
    <location>
        <begin position="155"/>
        <end position="164"/>
    </location>
</feature>
<dbReference type="PROSITE" id="PS51293">
    <property type="entry name" value="SANT"/>
    <property type="match status" value="1"/>
</dbReference>
<feature type="compositionally biased region" description="Low complexity" evidence="2">
    <location>
        <begin position="1588"/>
        <end position="1610"/>
    </location>
</feature>
<feature type="region of interest" description="Disordered" evidence="2">
    <location>
        <begin position="1890"/>
        <end position="1916"/>
    </location>
</feature>
<reference evidence="4" key="1">
    <citation type="submission" date="2023-04" db="EMBL/GenBank/DDBJ databases">
        <title>Phytophthora fragariaefolia NBRC 109709.</title>
        <authorList>
            <person name="Ichikawa N."/>
            <person name="Sato H."/>
            <person name="Tonouchi N."/>
        </authorList>
    </citation>
    <scope>NUCLEOTIDE SEQUENCE</scope>
    <source>
        <strain evidence="4">NBRC 109709</strain>
    </source>
</reference>
<dbReference type="EMBL" id="BSXT01000767">
    <property type="protein sequence ID" value="GMF33812.1"/>
    <property type="molecule type" value="Genomic_DNA"/>
</dbReference>
<feature type="compositionally biased region" description="Polar residues" evidence="2">
    <location>
        <begin position="685"/>
        <end position="704"/>
    </location>
</feature>
<feature type="compositionally biased region" description="Polar residues" evidence="2">
    <location>
        <begin position="1678"/>
        <end position="1700"/>
    </location>
</feature>
<proteinExistence type="predicted"/>
<feature type="region of interest" description="Disordered" evidence="2">
    <location>
        <begin position="419"/>
        <end position="648"/>
    </location>
</feature>
<dbReference type="SMART" id="SM00717">
    <property type="entry name" value="SANT"/>
    <property type="match status" value="2"/>
</dbReference>
<evidence type="ECO:0000313" key="4">
    <source>
        <dbReference type="EMBL" id="GMF33812.1"/>
    </source>
</evidence>
<feature type="compositionally biased region" description="Basic and acidic residues" evidence="2">
    <location>
        <begin position="1093"/>
        <end position="1104"/>
    </location>
</feature>
<feature type="compositionally biased region" description="Polar residues" evidence="2">
    <location>
        <begin position="2296"/>
        <end position="2306"/>
    </location>
</feature>
<dbReference type="PANTHER" id="PTHR13992">
    <property type="entry name" value="NUCLEAR RECEPTOR CO-REPRESSOR RELATED NCOR"/>
    <property type="match status" value="1"/>
</dbReference>
<feature type="compositionally biased region" description="Polar residues" evidence="2">
    <location>
        <begin position="609"/>
        <end position="620"/>
    </location>
</feature>
<evidence type="ECO:0000256" key="2">
    <source>
        <dbReference type="SAM" id="MobiDB-lite"/>
    </source>
</evidence>
<feature type="region of interest" description="Disordered" evidence="2">
    <location>
        <begin position="292"/>
        <end position="395"/>
    </location>
</feature>
<feature type="compositionally biased region" description="Polar residues" evidence="2">
    <location>
        <begin position="23"/>
        <end position="39"/>
    </location>
</feature>
<dbReference type="Proteomes" id="UP001165121">
    <property type="component" value="Unassembled WGS sequence"/>
</dbReference>
<accession>A0A9W7CM92</accession>
<feature type="compositionally biased region" description="Polar residues" evidence="2">
    <location>
        <begin position="2126"/>
        <end position="2137"/>
    </location>
</feature>
<feature type="compositionally biased region" description="Low complexity" evidence="2">
    <location>
        <begin position="1494"/>
        <end position="1507"/>
    </location>
</feature>
<feature type="compositionally biased region" description="Low complexity" evidence="2">
    <location>
        <begin position="2548"/>
        <end position="2560"/>
    </location>
</feature>
<feature type="compositionally biased region" description="Polar residues" evidence="2">
    <location>
        <begin position="268"/>
        <end position="278"/>
    </location>
</feature>
<feature type="compositionally biased region" description="Polar residues" evidence="2">
    <location>
        <begin position="955"/>
        <end position="981"/>
    </location>
</feature>
<feature type="region of interest" description="Disordered" evidence="2">
    <location>
        <begin position="1093"/>
        <end position="1169"/>
    </location>
</feature>
<feature type="compositionally biased region" description="Basic and acidic residues" evidence="2">
    <location>
        <begin position="495"/>
        <end position="505"/>
    </location>
</feature>
<feature type="region of interest" description="Disordered" evidence="2">
    <location>
        <begin position="1667"/>
        <end position="1704"/>
    </location>
</feature>
<feature type="compositionally biased region" description="Polar residues" evidence="2">
    <location>
        <begin position="869"/>
        <end position="880"/>
    </location>
</feature>